<dbReference type="EMBL" id="LDQA01000013">
    <property type="protein sequence ID" value="KTR07064.1"/>
    <property type="molecule type" value="Genomic_DNA"/>
</dbReference>
<dbReference type="GO" id="GO:0003700">
    <property type="term" value="F:DNA-binding transcription factor activity"/>
    <property type="evidence" value="ECO:0007669"/>
    <property type="project" value="InterPro"/>
</dbReference>
<dbReference type="PANTHER" id="PTHR30537">
    <property type="entry name" value="HTH-TYPE TRANSCRIPTIONAL REGULATOR"/>
    <property type="match status" value="1"/>
</dbReference>
<keyword evidence="7" id="KW-1185">Reference proteome</keyword>
<evidence type="ECO:0000313" key="6">
    <source>
        <dbReference type="EMBL" id="KTR07064.1"/>
    </source>
</evidence>
<keyword evidence="3" id="KW-0238">DNA-binding</keyword>
<dbReference type="GO" id="GO:0006351">
    <property type="term" value="P:DNA-templated transcription"/>
    <property type="evidence" value="ECO:0007669"/>
    <property type="project" value="TreeGrafter"/>
</dbReference>
<dbReference type="InterPro" id="IPR036388">
    <property type="entry name" value="WH-like_DNA-bd_sf"/>
</dbReference>
<dbReference type="PANTHER" id="PTHR30537:SF26">
    <property type="entry name" value="GLYCINE CLEAVAGE SYSTEM TRANSCRIPTIONAL ACTIVATOR"/>
    <property type="match status" value="1"/>
</dbReference>
<dbReference type="InterPro" id="IPR005119">
    <property type="entry name" value="LysR_subst-bd"/>
</dbReference>
<dbReference type="InterPro" id="IPR000847">
    <property type="entry name" value="LysR_HTH_N"/>
</dbReference>
<dbReference type="PROSITE" id="PS50931">
    <property type="entry name" value="HTH_LYSR"/>
    <property type="match status" value="1"/>
</dbReference>
<dbReference type="RefSeq" id="WP_058599245.1">
    <property type="nucleotide sequence ID" value="NZ_LDQA01000013.1"/>
</dbReference>
<gene>
    <name evidence="6" type="ORF">NS365_05320</name>
</gene>
<dbReference type="CDD" id="cd08432">
    <property type="entry name" value="PBP2_GcdR_TrpI_HvrB_AmpR_like"/>
    <property type="match status" value="1"/>
</dbReference>
<evidence type="ECO:0000256" key="1">
    <source>
        <dbReference type="ARBA" id="ARBA00009437"/>
    </source>
</evidence>
<keyword evidence="2" id="KW-0805">Transcription regulation</keyword>
<proteinExistence type="inferred from homology"/>
<dbReference type="GO" id="GO:0043565">
    <property type="term" value="F:sequence-specific DNA binding"/>
    <property type="evidence" value="ECO:0007669"/>
    <property type="project" value="TreeGrafter"/>
</dbReference>
<dbReference type="InterPro" id="IPR036390">
    <property type="entry name" value="WH_DNA-bd_sf"/>
</dbReference>
<dbReference type="PATRIC" id="fig|401562.4.peg.676"/>
<dbReference type="Pfam" id="PF03466">
    <property type="entry name" value="LysR_substrate"/>
    <property type="match status" value="1"/>
</dbReference>
<accession>A0A175RVR4</accession>
<dbReference type="InterPro" id="IPR058163">
    <property type="entry name" value="LysR-type_TF_proteobact-type"/>
</dbReference>
<dbReference type="Pfam" id="PF00126">
    <property type="entry name" value="HTH_1"/>
    <property type="match status" value="1"/>
</dbReference>
<protein>
    <recommendedName>
        <fullName evidence="5">HTH lysR-type domain-containing protein</fullName>
    </recommendedName>
</protein>
<reference evidence="6 7" key="1">
    <citation type="journal article" date="2016" name="Front. Microbiol.">
        <title>Genomic Resource of Rice Seed Associated Bacteria.</title>
        <authorList>
            <person name="Midha S."/>
            <person name="Bansal K."/>
            <person name="Sharma S."/>
            <person name="Kumar N."/>
            <person name="Patil P.P."/>
            <person name="Chaudhry V."/>
            <person name="Patil P.B."/>
        </authorList>
    </citation>
    <scope>NUCLEOTIDE SEQUENCE [LARGE SCALE GENOMIC DNA]</scope>
    <source>
        <strain evidence="6 7">NS365</strain>
    </source>
</reference>
<dbReference type="Gene3D" id="1.10.10.10">
    <property type="entry name" value="Winged helix-like DNA-binding domain superfamily/Winged helix DNA-binding domain"/>
    <property type="match status" value="1"/>
</dbReference>
<dbReference type="Gene3D" id="3.40.190.10">
    <property type="entry name" value="Periplasmic binding protein-like II"/>
    <property type="match status" value="2"/>
</dbReference>
<evidence type="ECO:0000313" key="7">
    <source>
        <dbReference type="Proteomes" id="UP000078529"/>
    </source>
</evidence>
<dbReference type="AlphaFoldDB" id="A0A175RVR4"/>
<comment type="similarity">
    <text evidence="1">Belongs to the LysR transcriptional regulatory family.</text>
</comment>
<comment type="caution">
    <text evidence="6">The sequence shown here is derived from an EMBL/GenBank/DDBJ whole genome shotgun (WGS) entry which is preliminary data.</text>
</comment>
<evidence type="ECO:0000256" key="3">
    <source>
        <dbReference type="ARBA" id="ARBA00023125"/>
    </source>
</evidence>
<organism evidence="6 7">
    <name type="scientific">Aureimonas ureilytica</name>
    <dbReference type="NCBI Taxonomy" id="401562"/>
    <lineage>
        <taxon>Bacteria</taxon>
        <taxon>Pseudomonadati</taxon>
        <taxon>Pseudomonadota</taxon>
        <taxon>Alphaproteobacteria</taxon>
        <taxon>Hyphomicrobiales</taxon>
        <taxon>Aurantimonadaceae</taxon>
        <taxon>Aureimonas</taxon>
    </lineage>
</organism>
<evidence type="ECO:0000256" key="2">
    <source>
        <dbReference type="ARBA" id="ARBA00023015"/>
    </source>
</evidence>
<evidence type="ECO:0000259" key="5">
    <source>
        <dbReference type="PROSITE" id="PS50931"/>
    </source>
</evidence>
<dbReference type="SUPFAM" id="SSF46785">
    <property type="entry name" value="Winged helix' DNA-binding domain"/>
    <property type="match status" value="1"/>
</dbReference>
<feature type="domain" description="HTH lysR-type" evidence="5">
    <location>
        <begin position="6"/>
        <end position="63"/>
    </location>
</feature>
<dbReference type="Proteomes" id="UP000078529">
    <property type="component" value="Unassembled WGS sequence"/>
</dbReference>
<name>A0A175RVR4_9HYPH</name>
<dbReference type="SUPFAM" id="SSF53850">
    <property type="entry name" value="Periplasmic binding protein-like II"/>
    <property type="match status" value="1"/>
</dbReference>
<keyword evidence="4" id="KW-0804">Transcription</keyword>
<sequence>MPRKLPPLSAALAFEATVRLGTTVAAAAEIGVTHGAVSRRIGQLEAWLGRPLFRREGGRLVPNDEGVAYADMLARTFDLIEKGTRSVADEGERVVRVNTTASFAAEWLLPRLARFRSTHPDVEVWVDETKNHVDPRSGGCDVAIRMGSRPQPAGGAEALITDRLVPVCTPEMARQLVRPADLQDVPLLHDLDPAAQWSRWASLFCPTDGPPDDRLGRGQRFASSSLLLQAAASGQGVALVHERLAERWIGDGRLVQPFSEAVDLGEAHWIVVRSTDTHRRPLRRFLIWLREEAGRPVGERQLSPMLV</sequence>
<evidence type="ECO:0000256" key="4">
    <source>
        <dbReference type="ARBA" id="ARBA00023163"/>
    </source>
</evidence>